<evidence type="ECO:0000313" key="2">
    <source>
        <dbReference type="EMBL" id="KTR07628.1"/>
    </source>
</evidence>
<name>A0A175RWF7_9HYPH</name>
<evidence type="ECO:0000313" key="3">
    <source>
        <dbReference type="Proteomes" id="UP000078529"/>
    </source>
</evidence>
<gene>
    <name evidence="2" type="ORF">NS365_03430</name>
</gene>
<keyword evidence="3" id="KW-1185">Reference proteome</keyword>
<dbReference type="PATRIC" id="fig|401562.4.peg.4883"/>
<proteinExistence type="predicted"/>
<protein>
    <recommendedName>
        <fullName evidence="1">N-acetyltransferase domain-containing protein</fullName>
    </recommendedName>
</protein>
<dbReference type="SUPFAM" id="SSF55729">
    <property type="entry name" value="Acyl-CoA N-acyltransferases (Nat)"/>
    <property type="match status" value="1"/>
</dbReference>
<dbReference type="EMBL" id="LDQA01000009">
    <property type="protein sequence ID" value="KTR07628.1"/>
    <property type="molecule type" value="Genomic_DNA"/>
</dbReference>
<feature type="domain" description="N-acetyltransferase" evidence="1">
    <location>
        <begin position="97"/>
        <end position="254"/>
    </location>
</feature>
<dbReference type="InterPro" id="IPR000182">
    <property type="entry name" value="GNAT_dom"/>
</dbReference>
<comment type="caution">
    <text evidence="2">The sequence shown here is derived from an EMBL/GenBank/DDBJ whole genome shotgun (WGS) entry which is preliminary data.</text>
</comment>
<accession>A0A175RWF7</accession>
<dbReference type="Pfam" id="PF00583">
    <property type="entry name" value="Acetyltransf_1"/>
    <property type="match status" value="1"/>
</dbReference>
<reference evidence="2 3" key="1">
    <citation type="journal article" date="2016" name="Front. Microbiol.">
        <title>Genomic Resource of Rice Seed Associated Bacteria.</title>
        <authorList>
            <person name="Midha S."/>
            <person name="Bansal K."/>
            <person name="Sharma S."/>
            <person name="Kumar N."/>
            <person name="Patil P.P."/>
            <person name="Chaudhry V."/>
            <person name="Patil P.B."/>
        </authorList>
    </citation>
    <scope>NUCLEOTIDE SEQUENCE [LARGE SCALE GENOMIC DNA]</scope>
    <source>
        <strain evidence="2 3">NS365</strain>
    </source>
</reference>
<evidence type="ECO:0000259" key="1">
    <source>
        <dbReference type="PROSITE" id="PS51186"/>
    </source>
</evidence>
<dbReference type="AlphaFoldDB" id="A0A175RWF7"/>
<dbReference type="RefSeq" id="WP_058598873.1">
    <property type="nucleotide sequence ID" value="NZ_LDQA01000009.1"/>
</dbReference>
<dbReference type="GO" id="GO:0016747">
    <property type="term" value="F:acyltransferase activity, transferring groups other than amino-acyl groups"/>
    <property type="evidence" value="ECO:0007669"/>
    <property type="project" value="InterPro"/>
</dbReference>
<dbReference type="PROSITE" id="PS51186">
    <property type="entry name" value="GNAT"/>
    <property type="match status" value="1"/>
</dbReference>
<organism evidence="2 3">
    <name type="scientific">Aureimonas ureilytica</name>
    <dbReference type="NCBI Taxonomy" id="401562"/>
    <lineage>
        <taxon>Bacteria</taxon>
        <taxon>Pseudomonadati</taxon>
        <taxon>Pseudomonadota</taxon>
        <taxon>Alphaproteobacteria</taxon>
        <taxon>Hyphomicrobiales</taxon>
        <taxon>Aurantimonadaceae</taxon>
        <taxon>Aureimonas</taxon>
    </lineage>
</organism>
<dbReference type="Proteomes" id="UP000078529">
    <property type="component" value="Unassembled WGS sequence"/>
</dbReference>
<dbReference type="InterPro" id="IPR016181">
    <property type="entry name" value="Acyl_CoA_acyltransferase"/>
</dbReference>
<dbReference type="Gene3D" id="3.40.630.30">
    <property type="match status" value="1"/>
</dbReference>
<sequence>MDALAAPGASRQALDEAASDLFALFLQREAEFGVHSSVTIHYPDLTDLSANGFLRDAAGHVARQADAMAQDGVPARRIVILTTYGGIVTSSLEAAGYRVLPIDMPAGPDGTCAFLLGPDELPEGLRTLYVEAVNEADEKIRPTFVLTLKDDAGTLLGGACGSVHERDGRRYAYLSTLTTASHAAKGTGTMLAGELLRFLKRDGVHAVHLGTQTAARFYQKMGFRTDHRLVQGMRTRLVNGQEIRDDLVMLSMEL</sequence>